<protein>
    <submittedName>
        <fullName evidence="2">CRISPR system Cascade subunit CasC</fullName>
    </submittedName>
    <submittedName>
        <fullName evidence="1">Type I-E CRISPR-associated protein Cas7/Cse4/CasC</fullName>
    </submittedName>
</protein>
<dbReference type="Proteomes" id="UP001273799">
    <property type="component" value="Unassembled WGS sequence"/>
</dbReference>
<evidence type="ECO:0000313" key="2">
    <source>
        <dbReference type="EMBL" id="SDE08243.1"/>
    </source>
</evidence>
<sequence length="363" mass="39578">MARHLTIHQITNVPYSNLNRDDSGTPKRVTLGGALRALHSSQSIKRGIRTKYEEASLNTSVRSGNILDEVMATVAKLAPEADIPALRKIANKRIGELTKSSSAESESDRSVWVSQEEINTLAEALIHPDSAEDGTDFISGNATGSLAIAAFGRMFANSPQHNTEAAIAVSPGITTHAATIETDYFTTVDDIKERAGETGATYLGVARFVNGTFYRSVTIDREQLKESWTGYEMPENRENLSELIRAIVYGAPRGKENATAPYTMPSLLLAEEQRYRTAYSFEKPVEAGRDGGYEETSIAELNRQYKQARSFDPGNFGPLELVSGTAELDEGEFAGATSCNLDDFIAGIVDWILEPLKDAGNEE</sequence>
<dbReference type="NCBIfam" id="TIGR01869">
    <property type="entry name" value="casC_Cse4"/>
    <property type="match status" value="1"/>
</dbReference>
<reference evidence="1" key="3">
    <citation type="submission" date="2023-10" db="EMBL/GenBank/DDBJ databases">
        <title>Whole Genome based description of the genera Actinobaculum and Actinotignum reveals a complex phylogenetic relationship within the species included in the genus Actinotignum.</title>
        <authorList>
            <person name="Jensen C.S."/>
            <person name="Dargis R."/>
            <person name="Kemp M."/>
            <person name="Christensen J.J."/>
        </authorList>
    </citation>
    <scope>NUCLEOTIDE SEQUENCE</scope>
    <source>
        <strain evidence="1">Actinobaculum_suis_CCUG19206T</strain>
    </source>
</reference>
<reference evidence="2" key="2">
    <citation type="submission" date="2016-10" db="EMBL/GenBank/DDBJ databases">
        <authorList>
            <person name="Varghese N."/>
            <person name="Submissions S."/>
        </authorList>
    </citation>
    <scope>NUCLEOTIDE SEQUENCE</scope>
    <source>
        <strain evidence="2">DSM 20639</strain>
    </source>
</reference>
<gene>
    <name evidence="1" type="primary">cas7e</name>
    <name evidence="1" type="ORF">R6G71_01575</name>
    <name evidence="2" type="ORF">SAMN05421878_10217</name>
</gene>
<dbReference type="Pfam" id="PF09344">
    <property type="entry name" value="Cas_CT1975"/>
    <property type="match status" value="1"/>
</dbReference>
<keyword evidence="3" id="KW-1185">Reference proteome</keyword>
<evidence type="ECO:0000313" key="3">
    <source>
        <dbReference type="Proteomes" id="UP000182744"/>
    </source>
</evidence>
<dbReference type="Proteomes" id="UP000182744">
    <property type="component" value="Unassembled WGS sequence"/>
</dbReference>
<dbReference type="OrthoDB" id="5291250at2"/>
<reference evidence="3" key="1">
    <citation type="submission" date="2016-10" db="EMBL/GenBank/DDBJ databases">
        <authorList>
            <person name="Varghese N."/>
        </authorList>
    </citation>
    <scope>NUCLEOTIDE SEQUENCE [LARGE SCALE GENOMIC DNA]</scope>
    <source>
        <strain evidence="3">DSM 20639</strain>
    </source>
</reference>
<dbReference type="PATRIC" id="fig|1657.3.peg.1046"/>
<name>A0A0K9ET00_9ACTO</name>
<accession>A0A0K9ET00</accession>
<dbReference type="EMBL" id="JAWNFU010000001">
    <property type="protein sequence ID" value="MDY5152745.1"/>
    <property type="molecule type" value="Genomic_DNA"/>
</dbReference>
<dbReference type="AlphaFoldDB" id="A0A0K9ET00"/>
<dbReference type="RefSeq" id="WP_049619631.1">
    <property type="nucleotide sequence ID" value="NZ_FNAU01000002.1"/>
</dbReference>
<organism evidence="2 3">
    <name type="scientific">Actinobaculum suis</name>
    <dbReference type="NCBI Taxonomy" id="1657"/>
    <lineage>
        <taxon>Bacteria</taxon>
        <taxon>Bacillati</taxon>
        <taxon>Actinomycetota</taxon>
        <taxon>Actinomycetes</taxon>
        <taxon>Actinomycetales</taxon>
        <taxon>Actinomycetaceae</taxon>
        <taxon>Actinobaculum</taxon>
    </lineage>
</organism>
<evidence type="ECO:0000313" key="1">
    <source>
        <dbReference type="EMBL" id="MDY5152745.1"/>
    </source>
</evidence>
<proteinExistence type="predicted"/>
<dbReference type="InterPro" id="IPR010148">
    <property type="entry name" value="CRISPR-assoc_prot_CT1975"/>
</dbReference>
<dbReference type="STRING" id="1657.ACU20_04390"/>
<dbReference type="EMBL" id="FNAU01000002">
    <property type="protein sequence ID" value="SDE08243.1"/>
    <property type="molecule type" value="Genomic_DNA"/>
</dbReference>